<gene>
    <name evidence="1" type="ORF">GCM10007890_36030</name>
</gene>
<dbReference type="EMBL" id="BSPL01000017">
    <property type="protein sequence ID" value="GLS71590.1"/>
    <property type="molecule type" value="Genomic_DNA"/>
</dbReference>
<organism evidence="1 2">
    <name type="scientific">Methylobacterium tardum</name>
    <dbReference type="NCBI Taxonomy" id="374432"/>
    <lineage>
        <taxon>Bacteria</taxon>
        <taxon>Pseudomonadati</taxon>
        <taxon>Pseudomonadota</taxon>
        <taxon>Alphaproteobacteria</taxon>
        <taxon>Hyphomicrobiales</taxon>
        <taxon>Methylobacteriaceae</taxon>
        <taxon>Methylobacterium</taxon>
    </lineage>
</organism>
<keyword evidence="2" id="KW-1185">Reference proteome</keyword>
<proteinExistence type="predicted"/>
<dbReference type="AlphaFoldDB" id="A0AA37WSD1"/>
<dbReference type="Proteomes" id="UP001157440">
    <property type="component" value="Unassembled WGS sequence"/>
</dbReference>
<sequence>MHATDLLDDDVIETLAVWEQRGRSCRLLLTETLTDELGVEPRAWLKIDRARAVFCAVYREPGDLHPRYVGRTPTPADYDAARADPAGSALCLIREDLAQLVDIGRSTAA</sequence>
<protein>
    <submittedName>
        <fullName evidence="1">Uncharacterized protein</fullName>
    </submittedName>
</protein>
<evidence type="ECO:0000313" key="2">
    <source>
        <dbReference type="Proteomes" id="UP001157440"/>
    </source>
</evidence>
<reference evidence="2" key="1">
    <citation type="journal article" date="2019" name="Int. J. Syst. Evol. Microbiol.">
        <title>The Global Catalogue of Microorganisms (GCM) 10K type strain sequencing project: providing services to taxonomists for standard genome sequencing and annotation.</title>
        <authorList>
            <consortium name="The Broad Institute Genomics Platform"/>
            <consortium name="The Broad Institute Genome Sequencing Center for Infectious Disease"/>
            <person name="Wu L."/>
            <person name="Ma J."/>
        </authorList>
    </citation>
    <scope>NUCLEOTIDE SEQUENCE [LARGE SCALE GENOMIC DNA]</scope>
    <source>
        <strain evidence="2">NBRC 103632</strain>
    </source>
</reference>
<evidence type="ECO:0000313" key="1">
    <source>
        <dbReference type="EMBL" id="GLS71590.1"/>
    </source>
</evidence>
<comment type="caution">
    <text evidence="1">The sequence shown here is derived from an EMBL/GenBank/DDBJ whole genome shotgun (WGS) entry which is preliminary data.</text>
</comment>
<name>A0AA37WSD1_9HYPH</name>
<accession>A0AA37WSD1</accession>
<dbReference type="RefSeq" id="WP_238193897.1">
    <property type="nucleotide sequence ID" value="NZ_BPQZ01000001.1"/>
</dbReference>